<name>A0A5B7F5F2_PORTR</name>
<comment type="caution">
    <text evidence="1">The sequence shown here is derived from an EMBL/GenBank/DDBJ whole genome shotgun (WGS) entry which is preliminary data.</text>
</comment>
<dbReference type="Proteomes" id="UP000324222">
    <property type="component" value="Unassembled WGS sequence"/>
</dbReference>
<keyword evidence="2" id="KW-1185">Reference proteome</keyword>
<protein>
    <submittedName>
        <fullName evidence="1">Uncharacterized protein</fullName>
    </submittedName>
</protein>
<gene>
    <name evidence="1" type="ORF">E2C01_034168</name>
</gene>
<reference evidence="1 2" key="1">
    <citation type="submission" date="2019-05" db="EMBL/GenBank/DDBJ databases">
        <title>Another draft genome of Portunus trituberculatus and its Hox gene families provides insights of decapod evolution.</title>
        <authorList>
            <person name="Jeong J.-H."/>
            <person name="Song I."/>
            <person name="Kim S."/>
            <person name="Choi T."/>
            <person name="Kim D."/>
            <person name="Ryu S."/>
            <person name="Kim W."/>
        </authorList>
    </citation>
    <scope>NUCLEOTIDE SEQUENCE [LARGE SCALE GENOMIC DNA]</scope>
    <source>
        <tissue evidence="1">Muscle</tissue>
    </source>
</reference>
<evidence type="ECO:0000313" key="2">
    <source>
        <dbReference type="Proteomes" id="UP000324222"/>
    </source>
</evidence>
<dbReference type="AlphaFoldDB" id="A0A5B7F5F2"/>
<sequence length="63" mass="7286">MKTTHVYIHYVALNSKTYEKYSSNLALYTRFIIKLYHHSVLLSAHRYFSSFSSFPGTTNPPGV</sequence>
<proteinExistence type="predicted"/>
<accession>A0A5B7F5F2</accession>
<organism evidence="1 2">
    <name type="scientific">Portunus trituberculatus</name>
    <name type="common">Swimming crab</name>
    <name type="synonym">Neptunus trituberculatus</name>
    <dbReference type="NCBI Taxonomy" id="210409"/>
    <lineage>
        <taxon>Eukaryota</taxon>
        <taxon>Metazoa</taxon>
        <taxon>Ecdysozoa</taxon>
        <taxon>Arthropoda</taxon>
        <taxon>Crustacea</taxon>
        <taxon>Multicrustacea</taxon>
        <taxon>Malacostraca</taxon>
        <taxon>Eumalacostraca</taxon>
        <taxon>Eucarida</taxon>
        <taxon>Decapoda</taxon>
        <taxon>Pleocyemata</taxon>
        <taxon>Brachyura</taxon>
        <taxon>Eubrachyura</taxon>
        <taxon>Portunoidea</taxon>
        <taxon>Portunidae</taxon>
        <taxon>Portuninae</taxon>
        <taxon>Portunus</taxon>
    </lineage>
</organism>
<dbReference type="EMBL" id="VSRR010004752">
    <property type="protein sequence ID" value="MPC40606.1"/>
    <property type="molecule type" value="Genomic_DNA"/>
</dbReference>
<evidence type="ECO:0000313" key="1">
    <source>
        <dbReference type="EMBL" id="MPC40606.1"/>
    </source>
</evidence>